<proteinExistence type="predicted"/>
<dbReference type="SUPFAM" id="SSF159941">
    <property type="entry name" value="MM3350-like"/>
    <property type="match status" value="1"/>
</dbReference>
<comment type="caution">
    <text evidence="1">The sequence shown here is derived from an EMBL/GenBank/DDBJ whole genome shotgun (WGS) entry which is preliminary data.</text>
</comment>
<evidence type="ECO:0000313" key="1">
    <source>
        <dbReference type="EMBL" id="MFD1647583.1"/>
    </source>
</evidence>
<protein>
    <submittedName>
        <fullName evidence="1">Uncharacterized protein</fullName>
    </submittedName>
</protein>
<organism evidence="1 2">
    <name type="scientific">Haloarchaeobius litoreus</name>
    <dbReference type="NCBI Taxonomy" id="755306"/>
    <lineage>
        <taxon>Archaea</taxon>
        <taxon>Methanobacteriati</taxon>
        <taxon>Methanobacteriota</taxon>
        <taxon>Stenosarchaea group</taxon>
        <taxon>Halobacteria</taxon>
        <taxon>Halobacteriales</taxon>
        <taxon>Halorubellaceae</taxon>
        <taxon>Haloarchaeobius</taxon>
    </lineage>
</organism>
<reference evidence="1 2" key="1">
    <citation type="journal article" date="2019" name="Int. J. Syst. Evol. Microbiol.">
        <title>The Global Catalogue of Microorganisms (GCM) 10K type strain sequencing project: providing services to taxonomists for standard genome sequencing and annotation.</title>
        <authorList>
            <consortium name="The Broad Institute Genomics Platform"/>
            <consortium name="The Broad Institute Genome Sequencing Center for Infectious Disease"/>
            <person name="Wu L."/>
            <person name="Ma J."/>
        </authorList>
    </citation>
    <scope>NUCLEOTIDE SEQUENCE [LARGE SCALE GENOMIC DNA]</scope>
    <source>
        <strain evidence="1 2">CGMCC 1.10390</strain>
    </source>
</reference>
<gene>
    <name evidence="1" type="ORF">ACFSBL_17975</name>
</gene>
<accession>A0ABD6DQ42</accession>
<keyword evidence="2" id="KW-1185">Reference proteome</keyword>
<dbReference type="InterPro" id="IPR024047">
    <property type="entry name" value="MM3350-like_sf"/>
</dbReference>
<dbReference type="Proteomes" id="UP001597034">
    <property type="component" value="Unassembled WGS sequence"/>
</dbReference>
<evidence type="ECO:0000313" key="2">
    <source>
        <dbReference type="Proteomes" id="UP001597034"/>
    </source>
</evidence>
<sequence>MEYQSPAEPESFASGGSMHWDEDVVDERTMSIGALGLGRWGQLCFLFDDVEEWRFYATIERIREPDEDEQSPELVGSCGDLHSVLPRHYGPFREK</sequence>
<dbReference type="EMBL" id="JBHUDO010000004">
    <property type="protein sequence ID" value="MFD1647583.1"/>
    <property type="molecule type" value="Genomic_DNA"/>
</dbReference>
<dbReference type="AlphaFoldDB" id="A0ABD6DQ42"/>
<dbReference type="RefSeq" id="WP_256401935.1">
    <property type="nucleotide sequence ID" value="NZ_JANHJR010000004.1"/>
</dbReference>
<name>A0ABD6DQ42_9EURY</name>